<proteinExistence type="predicted"/>
<evidence type="ECO:0000313" key="2">
    <source>
        <dbReference type="Proteomes" id="UP001497444"/>
    </source>
</evidence>
<dbReference type="PANTHER" id="PTHR31672:SF2">
    <property type="entry name" value="F-BOX DOMAIN-CONTAINING PROTEIN"/>
    <property type="match status" value="1"/>
</dbReference>
<name>A0ABP0VQR1_9BRYO</name>
<dbReference type="PANTHER" id="PTHR31672">
    <property type="entry name" value="BNACNNG10540D PROTEIN"/>
    <property type="match status" value="1"/>
</dbReference>
<dbReference type="Proteomes" id="UP001497444">
    <property type="component" value="Chromosome 10"/>
</dbReference>
<accession>A0ABP0VQR1</accession>
<reference evidence="1" key="1">
    <citation type="submission" date="2024-02" db="EMBL/GenBank/DDBJ databases">
        <authorList>
            <consortium name="ELIXIR-Norway"/>
            <consortium name="Elixir Norway"/>
        </authorList>
    </citation>
    <scope>NUCLEOTIDE SEQUENCE</scope>
</reference>
<dbReference type="InterPro" id="IPR050796">
    <property type="entry name" value="SCF_F-box_component"/>
</dbReference>
<sequence>MGIITDELPDTPIPSTGIMSQTALEGVMDDFPNSPMPLAPSTGIMSQAALEGVMNDLPNTSMPFASCTRIMSSTPPQLEGVIDDEVLEKTGKDVMPDHNGDDQHNVHRSSSSSMIVFKNARPSSWKESVARGKRRLVVREGSQSHLMQETGSFCLGGRALPDEIVFKIMGFLPMMSLYRFLFLSRYWMFRIMRLFYTYRLDSPVPMPLLPLVNRFPIFLSVDARMRMNFTFDLVLKRWDEFWITPNPHALPPYASIPVASAGGLICYASWHHPGRYWIVNPTTGSSEELMLDYTVQCFMEMGRLHALLIDENSPETYMLVVVGIFKYGTLHDGVQMDGYGTVVYRSATGIWESYRGPHLKHCFWRRPEGESPANFKEYGPSLDTAVCGKFWYIVAMGDKFVHAFDYTTCSWYMTFKVDVSCDLCAPQLVTYRGRAFRVSILTPYTMTIFQLRPDRLFEKGVRLIWMESEVHTDPRFEDFLIDMDGASSSNGPNLNNDWDPPARFSCFVHEDILFIVGKYGRHICQYHFLNKTWDWLPPFPVARVPGQRQIEVRGFPFYPSFARKVGVAPNQIHSIFTEQELQAYKEDTAMNGASDVEWHV</sequence>
<organism evidence="1 2">
    <name type="scientific">Sphagnum jensenii</name>
    <dbReference type="NCBI Taxonomy" id="128206"/>
    <lineage>
        <taxon>Eukaryota</taxon>
        <taxon>Viridiplantae</taxon>
        <taxon>Streptophyta</taxon>
        <taxon>Embryophyta</taxon>
        <taxon>Bryophyta</taxon>
        <taxon>Sphagnophytina</taxon>
        <taxon>Sphagnopsida</taxon>
        <taxon>Sphagnales</taxon>
        <taxon>Sphagnaceae</taxon>
        <taxon>Sphagnum</taxon>
    </lineage>
</organism>
<gene>
    <name evidence="1" type="ORF">CSSPJE1EN1_LOCUS2297</name>
</gene>
<protein>
    <recommendedName>
        <fullName evidence="3">F-box domain-containing protein</fullName>
    </recommendedName>
</protein>
<evidence type="ECO:0000313" key="1">
    <source>
        <dbReference type="EMBL" id="CAK9256819.1"/>
    </source>
</evidence>
<keyword evidence="2" id="KW-1185">Reference proteome</keyword>
<evidence type="ECO:0008006" key="3">
    <source>
        <dbReference type="Google" id="ProtNLM"/>
    </source>
</evidence>
<dbReference type="InterPro" id="IPR036047">
    <property type="entry name" value="F-box-like_dom_sf"/>
</dbReference>
<dbReference type="EMBL" id="OZ020105">
    <property type="protein sequence ID" value="CAK9256819.1"/>
    <property type="molecule type" value="Genomic_DNA"/>
</dbReference>
<dbReference type="CDD" id="cd09917">
    <property type="entry name" value="F-box_SF"/>
    <property type="match status" value="1"/>
</dbReference>
<dbReference type="SUPFAM" id="SSF81383">
    <property type="entry name" value="F-box domain"/>
    <property type="match status" value="1"/>
</dbReference>